<dbReference type="KEGG" id="pbh:AAW51_1535"/>
<dbReference type="AlphaFoldDB" id="A0A0G3BLF0"/>
<keyword evidence="2" id="KW-1185">Reference proteome</keyword>
<evidence type="ECO:0000313" key="2">
    <source>
        <dbReference type="Proteomes" id="UP000035352"/>
    </source>
</evidence>
<accession>A0A0G3BLF0</accession>
<dbReference type="RefSeq" id="WP_047194132.1">
    <property type="nucleotide sequence ID" value="NZ_CP011371.1"/>
</dbReference>
<dbReference type="EMBL" id="CP011371">
    <property type="protein sequence ID" value="AKJ28226.1"/>
    <property type="molecule type" value="Genomic_DNA"/>
</dbReference>
<proteinExistence type="predicted"/>
<dbReference type="PATRIC" id="fig|413882.6.peg.1611"/>
<reference evidence="1 2" key="1">
    <citation type="submission" date="2015-05" db="EMBL/GenBank/DDBJ databases">
        <authorList>
            <person name="Tang B."/>
            <person name="Yu Y."/>
        </authorList>
    </citation>
    <scope>NUCLEOTIDE SEQUENCE [LARGE SCALE GENOMIC DNA]</scope>
    <source>
        <strain evidence="1 2">DSM 7029</strain>
    </source>
</reference>
<dbReference type="Proteomes" id="UP000035352">
    <property type="component" value="Chromosome"/>
</dbReference>
<dbReference type="OrthoDB" id="8907786at2"/>
<gene>
    <name evidence="1" type="ORF">AAW51_1535</name>
</gene>
<protein>
    <submittedName>
        <fullName evidence="1">Uncharacterized protein</fullName>
    </submittedName>
</protein>
<sequence>MNATQQAVLPARLATVVWLARLLERLERSEQRVSADQYRVLVQRLAEALRTAAAEPGLDAVLTACPAAAELYENLQYEHAGLCRSPLDWALSAELQARDAISHVAGRSAGRSGGGVATAG</sequence>
<name>A0A0G3BLF0_9BURK</name>
<organism evidence="1 2">
    <name type="scientific">Caldimonas brevitalea</name>
    <dbReference type="NCBI Taxonomy" id="413882"/>
    <lineage>
        <taxon>Bacteria</taxon>
        <taxon>Pseudomonadati</taxon>
        <taxon>Pseudomonadota</taxon>
        <taxon>Betaproteobacteria</taxon>
        <taxon>Burkholderiales</taxon>
        <taxon>Sphaerotilaceae</taxon>
        <taxon>Caldimonas</taxon>
    </lineage>
</organism>
<evidence type="ECO:0000313" key="1">
    <source>
        <dbReference type="EMBL" id="AKJ28226.1"/>
    </source>
</evidence>